<dbReference type="AlphaFoldDB" id="A0A7J8B799"/>
<keyword evidence="5" id="KW-1185">Reference proteome</keyword>
<reference evidence="4 5" key="1">
    <citation type="journal article" date="2020" name="Nature">
        <title>Six reference-quality genomes reveal evolution of bat adaptations.</title>
        <authorList>
            <person name="Jebb D."/>
            <person name="Huang Z."/>
            <person name="Pippel M."/>
            <person name="Hughes G.M."/>
            <person name="Lavrichenko K."/>
            <person name="Devanna P."/>
            <person name="Winkler S."/>
            <person name="Jermiin L.S."/>
            <person name="Skirmuntt E.C."/>
            <person name="Katzourakis A."/>
            <person name="Burkitt-Gray L."/>
            <person name="Ray D.A."/>
            <person name="Sullivan K.A.M."/>
            <person name="Roscito J.G."/>
            <person name="Kirilenko B.M."/>
            <person name="Davalos L.M."/>
            <person name="Corthals A.P."/>
            <person name="Power M.L."/>
            <person name="Jones G."/>
            <person name="Ransome R.D."/>
            <person name="Dechmann D.K.N."/>
            <person name="Locatelli A.G."/>
            <person name="Puechmaille S.J."/>
            <person name="Fedrigo O."/>
            <person name="Jarvis E.D."/>
            <person name="Hiller M."/>
            <person name="Vernes S.C."/>
            <person name="Myers E.W."/>
            <person name="Teeling E.C."/>
        </authorList>
    </citation>
    <scope>NUCLEOTIDE SEQUENCE [LARGE SCALE GENOMIC DNA]</scope>
    <source>
        <strain evidence="4">MMolMol1</strain>
        <tissue evidence="4">Muscle</tissue>
    </source>
</reference>
<protein>
    <recommendedName>
        <fullName evidence="3">L1 transposable element RRM domain-containing protein</fullName>
    </recommendedName>
</protein>
<dbReference type="Proteomes" id="UP000550707">
    <property type="component" value="Unassembled WGS sequence"/>
</dbReference>
<comment type="similarity">
    <text evidence="1">Belongs to the transposase 22 family.</text>
</comment>
<dbReference type="EMBL" id="JACASF010000048">
    <property type="protein sequence ID" value="KAF6394578.1"/>
    <property type="molecule type" value="Genomic_DNA"/>
</dbReference>
<dbReference type="Gene3D" id="3.30.70.1820">
    <property type="entry name" value="L1 transposable element, RRM domain"/>
    <property type="match status" value="1"/>
</dbReference>
<evidence type="ECO:0000313" key="4">
    <source>
        <dbReference type="EMBL" id="KAF6394578.1"/>
    </source>
</evidence>
<organism evidence="4 5">
    <name type="scientific">Molossus molossus</name>
    <name type="common">Pallas' mastiff bat</name>
    <name type="synonym">Vespertilio molossus</name>
    <dbReference type="NCBI Taxonomy" id="27622"/>
    <lineage>
        <taxon>Eukaryota</taxon>
        <taxon>Metazoa</taxon>
        <taxon>Chordata</taxon>
        <taxon>Craniata</taxon>
        <taxon>Vertebrata</taxon>
        <taxon>Euteleostomi</taxon>
        <taxon>Mammalia</taxon>
        <taxon>Eutheria</taxon>
        <taxon>Laurasiatheria</taxon>
        <taxon>Chiroptera</taxon>
        <taxon>Yangochiroptera</taxon>
        <taxon>Molossidae</taxon>
        <taxon>Molossus</taxon>
    </lineage>
</organism>
<accession>A0A7J8B799</accession>
<comment type="caution">
    <text evidence="4">The sequence shown here is derived from an EMBL/GenBank/DDBJ whole genome shotgun (WGS) entry which is preliminary data.</text>
</comment>
<dbReference type="InterPro" id="IPR043636">
    <property type="entry name" value="L1_RRM_dom"/>
</dbReference>
<gene>
    <name evidence="4" type="ORF">HJG59_010734</name>
</gene>
<evidence type="ECO:0000256" key="2">
    <source>
        <dbReference type="SAM" id="Coils"/>
    </source>
</evidence>
<proteinExistence type="inferred from homology"/>
<dbReference type="InParanoid" id="A0A7J8B799"/>
<name>A0A7J8B799_MOLMO</name>
<dbReference type="InterPro" id="IPR004244">
    <property type="entry name" value="Transposase_22"/>
</dbReference>
<sequence length="202" mass="23755">MGIKVEAIYKKQEKIRKDIADKQNILAAFISRLEEAEDQISDLEDKVEKNTHKEQQMEKKFKKQEESLRELWDNTKCNNICIIGVPKREESKKGIEEMFEVIMSENSPKLVKENVTQVQETQRVPSEMNPRRLTARHTIIKMANIKHKERILKEARETQKVTYNGAPIRLSADFSIETLQARRELHKVYKAMQGYQSKLKEK</sequence>
<feature type="coiled-coil region" evidence="2">
    <location>
        <begin position="19"/>
        <end position="60"/>
    </location>
</feature>
<dbReference type="PANTHER" id="PTHR11505">
    <property type="entry name" value="L1 TRANSPOSABLE ELEMENT-RELATED"/>
    <property type="match status" value="1"/>
</dbReference>
<evidence type="ECO:0000313" key="5">
    <source>
        <dbReference type="Proteomes" id="UP000550707"/>
    </source>
</evidence>
<evidence type="ECO:0000256" key="1">
    <source>
        <dbReference type="ARBA" id="ARBA00061640"/>
    </source>
</evidence>
<dbReference type="Pfam" id="PF02994">
    <property type="entry name" value="Transposase_22"/>
    <property type="match status" value="1"/>
</dbReference>
<dbReference type="FunFam" id="3.30.70.1820:FF:000002">
    <property type="entry name" value="LINE-1 retrotransposable element ORF1 protein"/>
    <property type="match status" value="1"/>
</dbReference>
<evidence type="ECO:0000259" key="3">
    <source>
        <dbReference type="Pfam" id="PF02994"/>
    </source>
</evidence>
<keyword evidence="2" id="KW-0175">Coiled coil</keyword>
<feature type="domain" description="L1 transposable element RRM" evidence="3">
    <location>
        <begin position="79"/>
        <end position="173"/>
    </location>
</feature>
<dbReference type="Gene3D" id="1.20.5.390">
    <property type="entry name" value="L1 transposable element, trimerization domain"/>
    <property type="match status" value="1"/>
</dbReference>